<name>A0A1E3B9F7_ASPCR</name>
<evidence type="ECO:0000256" key="1">
    <source>
        <dbReference type="ARBA" id="ARBA00022598"/>
    </source>
</evidence>
<dbReference type="PANTHER" id="PTHR43785:SF2">
    <property type="entry name" value="TYPE-1 GLUTAMINE SYNTHETASE 1"/>
    <property type="match status" value="1"/>
</dbReference>
<sequence>MKLPHTNTHPTIFSGQTVPLNQDETTIKTLQLKNPSLGFIRFQWQGYSGILRSRTVPIHHCLRLAKEKKSIEVPPTTFESILDNTLISNHNQTGADYLLPYWDSARTRAQSVVSEDPYAIVICEVVRIRPASLDPQLDLCPRRALAKVMHRAMDVHGLSFLVGFEVEFEVMKVSLDGNEIIPYSANPEQLAIAGQDPCFMHVEECSCELQHAGVDIESFQPKGRRGQYQISLHPQPLLQAVDELILVHDRIKRVFAKHGSITPPHTESSFLAGILKHLQALCAFSLPYDLSYKRERLNSEIVAWGSQNWEVPIRKINNGHWDVRCVDATANMYLTLAAFLGAGLSGIQNQEHLVWPDISIPEHLDAVKADSVAYLPSSLEDALCFLEAEADEIEEIVESKIVHRYAALKRFESLRMRQDLEEARRLHVEVF</sequence>
<protein>
    <recommendedName>
        <fullName evidence="3">GS catalytic domain-containing protein</fullName>
    </recommendedName>
</protein>
<comment type="similarity">
    <text evidence="2">Belongs to the glutamine synthetase family.</text>
</comment>
<dbReference type="GO" id="GO:0004356">
    <property type="term" value="F:glutamine synthetase activity"/>
    <property type="evidence" value="ECO:0007669"/>
    <property type="project" value="InterPro"/>
</dbReference>
<keyword evidence="5" id="KW-1185">Reference proteome</keyword>
<evidence type="ECO:0000313" key="4">
    <source>
        <dbReference type="EMBL" id="ODM17559.1"/>
    </source>
</evidence>
<evidence type="ECO:0000259" key="3">
    <source>
        <dbReference type="SMART" id="SM01230"/>
    </source>
</evidence>
<dbReference type="OrthoDB" id="3364440at2759"/>
<keyword evidence="1" id="KW-0436">Ligase</keyword>
<proteinExistence type="inferred from homology"/>
<dbReference type="SMART" id="SM01230">
    <property type="entry name" value="Gln-synt_C"/>
    <property type="match status" value="1"/>
</dbReference>
<dbReference type="STRING" id="573508.A0A1E3B9F7"/>
<reference evidence="4 5" key="1">
    <citation type="journal article" date="2016" name="BMC Genomics">
        <title>Comparative genomic and transcriptomic analyses of the Fuzhuan brick tea-fermentation fungus Aspergillus cristatus.</title>
        <authorList>
            <person name="Ge Y."/>
            <person name="Wang Y."/>
            <person name="Liu Y."/>
            <person name="Tan Y."/>
            <person name="Ren X."/>
            <person name="Zhang X."/>
            <person name="Hyde K.D."/>
            <person name="Liu Y."/>
            <person name="Liu Z."/>
        </authorList>
    </citation>
    <scope>NUCLEOTIDE SEQUENCE [LARGE SCALE GENOMIC DNA]</scope>
    <source>
        <strain evidence="4 5">GZAAS20.1005</strain>
    </source>
</reference>
<dbReference type="Gene3D" id="3.30.590.10">
    <property type="entry name" value="Glutamine synthetase/guanido kinase, catalytic domain"/>
    <property type="match status" value="2"/>
</dbReference>
<dbReference type="VEuPathDB" id="FungiDB:SI65_07234"/>
<evidence type="ECO:0000313" key="5">
    <source>
        <dbReference type="Proteomes" id="UP000094569"/>
    </source>
</evidence>
<accession>A0A1E3B9F7</accession>
<gene>
    <name evidence="4" type="ORF">SI65_07234</name>
</gene>
<feature type="domain" description="GS catalytic" evidence="3">
    <location>
        <begin position="138"/>
        <end position="343"/>
    </location>
</feature>
<dbReference type="InterPro" id="IPR014746">
    <property type="entry name" value="Gln_synth/guanido_kin_cat_dom"/>
</dbReference>
<organism evidence="4 5">
    <name type="scientific">Aspergillus cristatus</name>
    <name type="common">Chinese Fuzhuan brick tea-fermentation fungus</name>
    <name type="synonym">Eurotium cristatum</name>
    <dbReference type="NCBI Taxonomy" id="573508"/>
    <lineage>
        <taxon>Eukaryota</taxon>
        <taxon>Fungi</taxon>
        <taxon>Dikarya</taxon>
        <taxon>Ascomycota</taxon>
        <taxon>Pezizomycotina</taxon>
        <taxon>Eurotiomycetes</taxon>
        <taxon>Eurotiomycetidae</taxon>
        <taxon>Eurotiales</taxon>
        <taxon>Aspergillaceae</taxon>
        <taxon>Aspergillus</taxon>
        <taxon>Aspergillus subgen. Aspergillus</taxon>
    </lineage>
</organism>
<dbReference type="EMBL" id="JXNT01000008">
    <property type="protein sequence ID" value="ODM17559.1"/>
    <property type="molecule type" value="Genomic_DNA"/>
</dbReference>
<dbReference type="InterPro" id="IPR008146">
    <property type="entry name" value="Gln_synth_cat_dom"/>
</dbReference>
<comment type="caution">
    <text evidence="4">The sequence shown here is derived from an EMBL/GenBank/DDBJ whole genome shotgun (WGS) entry which is preliminary data.</text>
</comment>
<dbReference type="SUPFAM" id="SSF55931">
    <property type="entry name" value="Glutamine synthetase/guanido kinase"/>
    <property type="match status" value="1"/>
</dbReference>
<dbReference type="Proteomes" id="UP000094569">
    <property type="component" value="Unassembled WGS sequence"/>
</dbReference>
<dbReference type="AlphaFoldDB" id="A0A1E3B9F7"/>
<dbReference type="Pfam" id="PF00120">
    <property type="entry name" value="Gln-synt_C"/>
    <property type="match status" value="2"/>
</dbReference>
<evidence type="ECO:0000256" key="2">
    <source>
        <dbReference type="RuleBase" id="RU000384"/>
    </source>
</evidence>
<dbReference type="PANTHER" id="PTHR43785">
    <property type="entry name" value="GAMMA-GLUTAMYLPUTRESCINE SYNTHETASE"/>
    <property type="match status" value="1"/>
</dbReference>